<organism evidence="3 4">
    <name type="scientific">Adineta steineri</name>
    <dbReference type="NCBI Taxonomy" id="433720"/>
    <lineage>
        <taxon>Eukaryota</taxon>
        <taxon>Metazoa</taxon>
        <taxon>Spiralia</taxon>
        <taxon>Gnathifera</taxon>
        <taxon>Rotifera</taxon>
        <taxon>Eurotatoria</taxon>
        <taxon>Bdelloidea</taxon>
        <taxon>Adinetida</taxon>
        <taxon>Adinetidae</taxon>
        <taxon>Adineta</taxon>
    </lineage>
</organism>
<feature type="transmembrane region" description="Helical" evidence="2">
    <location>
        <begin position="469"/>
        <end position="485"/>
    </location>
</feature>
<evidence type="ECO:0000313" key="4">
    <source>
        <dbReference type="Proteomes" id="UP000663860"/>
    </source>
</evidence>
<dbReference type="InterPro" id="IPR028994">
    <property type="entry name" value="Integrin_alpha_N"/>
</dbReference>
<feature type="transmembrane region" description="Helical" evidence="2">
    <location>
        <begin position="1276"/>
        <end position="1305"/>
    </location>
</feature>
<evidence type="ECO:0000256" key="2">
    <source>
        <dbReference type="SAM" id="Phobius"/>
    </source>
</evidence>
<feature type="transmembrane region" description="Helical" evidence="2">
    <location>
        <begin position="920"/>
        <end position="938"/>
    </location>
</feature>
<proteinExistence type="predicted"/>
<feature type="transmembrane region" description="Helical" evidence="2">
    <location>
        <begin position="1365"/>
        <end position="1387"/>
    </location>
</feature>
<dbReference type="InterPro" id="IPR013517">
    <property type="entry name" value="FG-GAP"/>
</dbReference>
<gene>
    <name evidence="3" type="ORF">IZO911_LOCUS21674</name>
</gene>
<name>A0A814M7Z2_9BILA</name>
<keyword evidence="1" id="KW-0732">Signal</keyword>
<comment type="caution">
    <text evidence="3">The sequence shown here is derived from an EMBL/GenBank/DDBJ whole genome shotgun (WGS) entry which is preliminary data.</text>
</comment>
<sequence>MPIKIRIRSLFTKLKKLLQELNLFNSGSNDVLKIKNEKRSTRLYLILLIISTIILTFYYCIIPFLNTVIIPSPSFNEYSTLIKYPTLKCPCSNIVIEYNKFLEIEPLYHELCQSDLVSDKWINYLFSLYEQNRMNSNPSDFRRTGAFQFQTLSSLCQLAKNSVENNRQSFQSTEFVQIELISEQSFHATINSFIKDFIDMAPKTFIRTLRLIQDITAQNLFMTGASITSIVPAVDGDSTTPVTFYVGVNYTSSDGFTCRCSSSTVTTCMILTTFQNKTIPGFQTGCYMLSALLQTTLEAFYNQAFIGLFTNSSEIIVNHLNSSNSSWTIETLLNQMFVAQWLNTTSYERYFNSCAPDQCQYTINQYYNFIQVVTLVIGLFGGLTSVLRIMVPIIIVHICPFLWKLIKRRRTRINHDLHTEVTERVSISNRIMKLFQTIKRVIIQMNLFAKIPPSQDEQVLRQERYISRLYLILFLICLSICILFTCIRSEPVSVTVDSPSMTTAIELYNRYPFTLNCPCTRSTIKYNEFITDLKAEFHEICSSRLISTEWINVNFSYSIWGKADPSDFRYQSPYMFQLLSTLCYTANKTVEESLESFYLTELFTSKLINVESFQTQIDTAVAQFNQTLPDLFQITIQLTKQNFEMNQFISTMSADFYFDSGYFDDQPRVGFLFLDQLTPTSNENTCSPSGSLGDDCTPLSGEGCYRQTTIPNGINCYNVPGMVSSWSHFQSLLMSTLECFYNEECLGHLIQMINSTSISTPDFILRQPSSFSQIYNEYKTIESLLDDLFIYSWKYNTSYLSYFEQCQPLQCHYMYQSRINLIYIITTILGLIGGLNIILRLSTPIIFKLAFKIWNIARRRRNNVTVATGVSVPIRTGIFTRCLSFMRPMKNYIINLDVFPTLPPTNDQKIIRINRYKTRIYLVLLITALIILVLYASLKQNIITNTIKSPSMSQYTALYTEYPSTFQCPCSRPTMKYNKFISRLESQYHEICSSTFVMSQWIENVENPYEENSDFIENAFITDNNDFRFALATQFRILSIFCDTAQTTINQSISKFQQTDFITLQAIPITEFDARTQVLFDEWKNTTSNQFTETLQFLQLVNLANQLATVENPNWEFFLRNYTDPHPVFSVARGVLDMISLPQIYDVDNCSCAMKSTCSKLSIYPYPTSNGSLIQTIPGLLIGCRRSDAMLQSSLSCLYNETCLGLMQAAIYYTKPIPVKTLSSSSSFWPPNTTIETMLEQLFVTNWFYETSFEQYFNECAPQLCQYSYTMQFYRIYILTTLFALFGGLTKGLHIAISFIAFIILKLLNCRKKKHTIVPDIQQLDISVVDEDNKKNNEVSQVSTEFQPVPIQVDVENVKRRREQLFLIGLFLLVVTAIVVVFIVWFLGRNKEYQPISITLPRTEMTSFTTIESTTPLPTNCHMILKPESQTYPTGHHPMSLTIGDFNKDSYPDLAVTNFEDHTISVMLGNETGTFQFQQVLLTGDLSYPLGIVNADLNNDILLDLAVTLSGTNQIAIFYGISTNALFNNQPYRFAFDSRSNKPGAIEVYDADNNGFLDLAVGSAQKVNSSEYLDPNAVIGPLLKRKLYDVFKNPGNGSGFISVCSNPCQLWSSNVIAFAVGDFVNGVRQNDLSILSSNSDVTMFSSRTFTKRGYGEPWSVNSVYEYPSTIIKGRFNDDKFDDLALISPSSDTLQILLAYDEYFIQQIYLTDMYPTSIARINFNNDQIDDIVVLHCNRTVSVFLGSTIGLFSRSPSTIHINSQNNSECAQSLKVADFNQDGRDDLVFIDTGTNNIRVLLGTSCNQ</sequence>
<dbReference type="SUPFAM" id="SSF69318">
    <property type="entry name" value="Integrin alpha N-terminal domain"/>
    <property type="match status" value="2"/>
</dbReference>
<feature type="transmembrane region" description="Helical" evidence="2">
    <location>
        <begin position="369"/>
        <end position="402"/>
    </location>
</feature>
<protein>
    <submittedName>
        <fullName evidence="3">Uncharacterized protein</fullName>
    </submittedName>
</protein>
<feature type="transmembrane region" description="Helical" evidence="2">
    <location>
        <begin position="821"/>
        <end position="851"/>
    </location>
</feature>
<dbReference type="Gene3D" id="2.130.10.130">
    <property type="entry name" value="Integrin alpha, N-terminal"/>
    <property type="match status" value="2"/>
</dbReference>
<feature type="transmembrane region" description="Helical" evidence="2">
    <location>
        <begin position="43"/>
        <end position="65"/>
    </location>
</feature>
<keyword evidence="2" id="KW-0812">Transmembrane</keyword>
<keyword evidence="2" id="KW-1133">Transmembrane helix</keyword>
<evidence type="ECO:0000256" key="1">
    <source>
        <dbReference type="ARBA" id="ARBA00022729"/>
    </source>
</evidence>
<accession>A0A814M7Z2</accession>
<dbReference type="PANTHER" id="PTHR46580:SF2">
    <property type="entry name" value="MAM DOMAIN-CONTAINING PROTEIN"/>
    <property type="match status" value="1"/>
</dbReference>
<dbReference type="EMBL" id="CAJNOE010000235">
    <property type="protein sequence ID" value="CAF1075767.1"/>
    <property type="molecule type" value="Genomic_DNA"/>
</dbReference>
<evidence type="ECO:0000313" key="3">
    <source>
        <dbReference type="EMBL" id="CAF1075767.1"/>
    </source>
</evidence>
<dbReference type="Proteomes" id="UP000663860">
    <property type="component" value="Unassembled WGS sequence"/>
</dbReference>
<keyword evidence="2" id="KW-0472">Membrane</keyword>
<dbReference type="Pfam" id="PF13517">
    <property type="entry name" value="FG-GAP_3"/>
    <property type="match status" value="2"/>
</dbReference>
<dbReference type="PANTHER" id="PTHR46580">
    <property type="entry name" value="SENSOR KINASE-RELATED"/>
    <property type="match status" value="1"/>
</dbReference>
<reference evidence="3" key="1">
    <citation type="submission" date="2021-02" db="EMBL/GenBank/DDBJ databases">
        <authorList>
            <person name="Nowell W R."/>
        </authorList>
    </citation>
    <scope>NUCLEOTIDE SEQUENCE</scope>
</reference>